<dbReference type="Gramene" id="KCW89088">
    <property type="protein sequence ID" value="KCW89088"/>
    <property type="gene ID" value="EUGRSUZ_A01415"/>
</dbReference>
<dbReference type="Pfam" id="PF00076">
    <property type="entry name" value="RRM_1"/>
    <property type="match status" value="1"/>
</dbReference>
<dbReference type="KEGG" id="egr:104437365"/>
<dbReference type="InParanoid" id="A0A059DEB5"/>
<dbReference type="InterPro" id="IPR035979">
    <property type="entry name" value="RBD_domain_sf"/>
</dbReference>
<proteinExistence type="predicted"/>
<dbReference type="EMBL" id="KK198753">
    <property type="protein sequence ID" value="KCW89088.1"/>
    <property type="molecule type" value="Genomic_DNA"/>
</dbReference>
<dbReference type="GO" id="GO:0003723">
    <property type="term" value="F:RNA binding"/>
    <property type="evidence" value="ECO:0007669"/>
    <property type="project" value="UniProtKB-UniRule"/>
</dbReference>
<protein>
    <recommendedName>
        <fullName evidence="3">RRM domain-containing protein</fullName>
    </recommendedName>
</protein>
<dbReference type="SUPFAM" id="SSF54928">
    <property type="entry name" value="RNA-binding domain, RBD"/>
    <property type="match status" value="1"/>
</dbReference>
<dbReference type="InterPro" id="IPR012677">
    <property type="entry name" value="Nucleotide-bd_a/b_plait_sf"/>
</dbReference>
<organism evidence="4">
    <name type="scientific">Eucalyptus grandis</name>
    <name type="common">Flooded gum</name>
    <dbReference type="NCBI Taxonomy" id="71139"/>
    <lineage>
        <taxon>Eukaryota</taxon>
        <taxon>Viridiplantae</taxon>
        <taxon>Streptophyta</taxon>
        <taxon>Embryophyta</taxon>
        <taxon>Tracheophyta</taxon>
        <taxon>Spermatophyta</taxon>
        <taxon>Magnoliopsida</taxon>
        <taxon>eudicotyledons</taxon>
        <taxon>Gunneridae</taxon>
        <taxon>Pentapetalae</taxon>
        <taxon>rosids</taxon>
        <taxon>malvids</taxon>
        <taxon>Myrtales</taxon>
        <taxon>Myrtaceae</taxon>
        <taxon>Myrtoideae</taxon>
        <taxon>Eucalypteae</taxon>
        <taxon>Eucalyptus</taxon>
    </lineage>
</organism>
<dbReference type="OMA" id="CLGAQKP"/>
<dbReference type="PANTHER" id="PTHR11176:SF23">
    <property type="entry name" value="RNA-BINDING (RRM_RBD_RNP MOTIFS) FAMILY PROTEIN"/>
    <property type="match status" value="1"/>
</dbReference>
<evidence type="ECO:0000313" key="4">
    <source>
        <dbReference type="EMBL" id="KCW89088.1"/>
    </source>
</evidence>
<reference evidence="4" key="1">
    <citation type="submission" date="2013-07" db="EMBL/GenBank/DDBJ databases">
        <title>The genome of Eucalyptus grandis.</title>
        <authorList>
            <person name="Schmutz J."/>
            <person name="Hayes R."/>
            <person name="Myburg A."/>
            <person name="Tuskan G."/>
            <person name="Grattapaglia D."/>
            <person name="Rokhsar D.S."/>
        </authorList>
    </citation>
    <scope>NUCLEOTIDE SEQUENCE</scope>
    <source>
        <tissue evidence="4">Leaf extractions</tissue>
    </source>
</reference>
<dbReference type="PANTHER" id="PTHR11176">
    <property type="entry name" value="BOULE-RELATED"/>
    <property type="match status" value="1"/>
</dbReference>
<dbReference type="eggNOG" id="KOG0149">
    <property type="taxonomic scope" value="Eukaryota"/>
</dbReference>
<dbReference type="SMART" id="SM00360">
    <property type="entry name" value="RRM"/>
    <property type="match status" value="1"/>
</dbReference>
<evidence type="ECO:0000259" key="3">
    <source>
        <dbReference type="PROSITE" id="PS50102"/>
    </source>
</evidence>
<dbReference type="FunCoup" id="A0A059DEB5">
    <property type="interactions" value="181"/>
</dbReference>
<dbReference type="InterPro" id="IPR000504">
    <property type="entry name" value="RRM_dom"/>
</dbReference>
<gene>
    <name evidence="4" type="ORF">EUGRSUZ_A01415</name>
</gene>
<evidence type="ECO:0000256" key="2">
    <source>
        <dbReference type="PROSITE-ProRule" id="PRU00176"/>
    </source>
</evidence>
<dbReference type="OrthoDB" id="439808at2759"/>
<dbReference type="PROSITE" id="PS50102">
    <property type="entry name" value="RRM"/>
    <property type="match status" value="1"/>
</dbReference>
<evidence type="ECO:0000256" key="1">
    <source>
        <dbReference type="ARBA" id="ARBA00022884"/>
    </source>
</evidence>
<sequence length="263" mass="28980">MSHSQPTQKEMVNAREAPSQSRDTIYTKIFVGGLAWETRRDTLKGYFDRFGEILEAVVIADKVTGKSKGYGFVTFRDPESASRACQDPYPVIDGRRANCNLASLGAQKNRFSTNQQGTEKFRQKSASAAASSSFNASAYFPHSVPPNAFTYSAYGYPGYPHNLYAMNYYNAYGGQQHPTYYPSPAPGSPGFYLNYYPFYAHQAQSSSTQFPKLMRHPLLSPTVRALEFSSTTTSAALLPAVTTQSTASAVPAEPRDKAVHKND</sequence>
<dbReference type="CDD" id="cd12384">
    <property type="entry name" value="RRM_RBM24_RBM38_like"/>
    <property type="match status" value="1"/>
</dbReference>
<dbReference type="Gene3D" id="3.30.70.330">
    <property type="match status" value="1"/>
</dbReference>
<accession>A0A059DEB5</accession>
<feature type="domain" description="RRM" evidence="3">
    <location>
        <begin position="27"/>
        <end position="104"/>
    </location>
</feature>
<name>A0A059DEB5_EUCGR</name>
<keyword evidence="1 2" id="KW-0694">RNA-binding</keyword>
<dbReference type="AlphaFoldDB" id="A0A059DEB5"/>
<dbReference type="STRING" id="71139.A0A059DEB5"/>